<proteinExistence type="predicted"/>
<dbReference type="AlphaFoldDB" id="A0AAU7FLT2"/>
<reference evidence="1" key="1">
    <citation type="submission" date="2024-05" db="EMBL/GenBank/DDBJ databases">
        <authorList>
            <person name="Liu Z."/>
        </authorList>
    </citation>
    <scope>NUCLEOTIDE SEQUENCE</scope>
    <source>
        <strain evidence="1">BS1807G30</strain>
    </source>
</reference>
<evidence type="ECO:0000313" key="1">
    <source>
        <dbReference type="EMBL" id="XBM05735.1"/>
    </source>
</evidence>
<dbReference type="Gene3D" id="3.40.50.300">
    <property type="entry name" value="P-loop containing nucleotide triphosphate hydrolases"/>
    <property type="match status" value="1"/>
</dbReference>
<dbReference type="InterPro" id="IPR052922">
    <property type="entry name" value="Cytidylate_Kinase-2"/>
</dbReference>
<protein>
    <submittedName>
        <fullName evidence="1">AAA family ATPase</fullName>
    </submittedName>
</protein>
<dbReference type="InterPro" id="IPR027417">
    <property type="entry name" value="P-loop_NTPase"/>
</dbReference>
<organism evidence="1">
    <name type="scientific">Bacillus sp. BS1807G30</name>
    <dbReference type="NCBI Taxonomy" id="3153756"/>
    <lineage>
        <taxon>Bacteria</taxon>
        <taxon>Bacillati</taxon>
        <taxon>Bacillota</taxon>
        <taxon>Bacilli</taxon>
        <taxon>Bacillales</taxon>
        <taxon>Bacillaceae</taxon>
        <taxon>Bacillus</taxon>
    </lineage>
</organism>
<dbReference type="PANTHER" id="PTHR37816">
    <property type="entry name" value="YALI0E33011P"/>
    <property type="match status" value="1"/>
</dbReference>
<dbReference type="SUPFAM" id="SSF52540">
    <property type="entry name" value="P-loop containing nucleoside triphosphate hydrolases"/>
    <property type="match status" value="1"/>
</dbReference>
<dbReference type="RefSeq" id="WP_282833625.1">
    <property type="nucleotide sequence ID" value="NZ_CP157353.1"/>
</dbReference>
<sequence length="183" mass="21896">MNNEGASQRIWIVGPPGSGKTTLAHHLKKEFMLPHYELDALFWQANWKKTDRKLFIDNVHEVVKQKKWVIDGQYSSVHHILTEYADTIIWLDVKRRKTFPRLMKRTFKRLMTREKLWNGNKERIGNALQFFSYAFHVYPEVLHQNEKLFHKLKKESRVKCLRIDKQEAADLVLRKIKNLEKKG</sequence>
<gene>
    <name evidence="1" type="ORF">ABG082_08220</name>
</gene>
<accession>A0AAU7FLT2</accession>
<dbReference type="EMBL" id="CP157353">
    <property type="protein sequence ID" value="XBM05735.1"/>
    <property type="molecule type" value="Genomic_DNA"/>
</dbReference>
<dbReference type="PANTHER" id="PTHR37816:SF1">
    <property type="entry name" value="TOXIN"/>
    <property type="match status" value="1"/>
</dbReference>
<name>A0AAU7FLT2_9BACI</name>